<feature type="region of interest" description="Disordered" evidence="3">
    <location>
        <begin position="34"/>
        <end position="59"/>
    </location>
</feature>
<dbReference type="PANTHER" id="PTHR25462">
    <property type="entry name" value="BONUS, ISOFORM C-RELATED"/>
    <property type="match status" value="1"/>
</dbReference>
<keyword evidence="1" id="KW-0479">Metal-binding</keyword>
<sequence length="585" mass="65681">MASWYSNITKQQIGLEGDNFGNIVCKHRHVEDLSHQSDHRIDTKSYSSVKEKHANERDNENDLRINGDVRSSQLNDVDSYTKVEVNGEASGQSLDAGDSGFSCDDHPDMAVEAYCGTHDVVVCITCSSSKHRFCRDVIPLSEIDIKPFKKKDLKKSTKELSEIRESLMKIRQSKREELKRIEAETAKAIQDLQEFKELINWLLERRERKGRMHIENRHKELTRDIKEDLEECDKMMADIEKQLRKSSKHDDEKSKRKSFVKTKKTNQLLSRLKNNASTLKASEESRSLIKFTVDPKVEQFAQSLAWYGKDKTYLSCEPTLAFPHLYEVKGECQYDVRVKGDRNVCVVTSVCQMLDGTLLLADNSNSKIKQLDVLYQIVDSIQLSAPPLVILALGDVKAVVAIDTAENSVLQLVNVESRKLSTSDSFTVYGKCCGLGFDGEHIYVASETAIVAYSQSGETVGEIYSNPHTTLTSLSYSSALCKLVVANNDGEILVLERTGEIVRQIADEIFTGHCAIAVDVNGQILVASYTSNSVVQFNHCLARQGVVLDPANGVRTPLAVIFDRLHSRLVLTMKGKNFVKIFDLK</sequence>
<accession>A0A9D4L3E6</accession>
<keyword evidence="1" id="KW-0863">Zinc-finger</keyword>
<evidence type="ECO:0000256" key="2">
    <source>
        <dbReference type="SAM" id="Coils"/>
    </source>
</evidence>
<evidence type="ECO:0000256" key="1">
    <source>
        <dbReference type="PROSITE-ProRule" id="PRU00024"/>
    </source>
</evidence>
<dbReference type="GO" id="GO:0008270">
    <property type="term" value="F:zinc ion binding"/>
    <property type="evidence" value="ECO:0007669"/>
    <property type="project" value="UniProtKB-KW"/>
</dbReference>
<dbReference type="InterPro" id="IPR015943">
    <property type="entry name" value="WD40/YVTN_repeat-like_dom_sf"/>
</dbReference>
<gene>
    <name evidence="5" type="ORF">DPMN_093689</name>
</gene>
<reference evidence="5" key="2">
    <citation type="submission" date="2020-11" db="EMBL/GenBank/DDBJ databases">
        <authorList>
            <person name="McCartney M.A."/>
            <person name="Auch B."/>
            <person name="Kono T."/>
            <person name="Mallez S."/>
            <person name="Becker A."/>
            <person name="Gohl D.M."/>
            <person name="Silverstein K.A.T."/>
            <person name="Koren S."/>
            <person name="Bechman K.B."/>
            <person name="Herman A."/>
            <person name="Abrahante J.E."/>
            <person name="Garbe J."/>
        </authorList>
    </citation>
    <scope>NUCLEOTIDE SEQUENCE</scope>
    <source>
        <strain evidence="5">Duluth1</strain>
        <tissue evidence="5">Whole animal</tissue>
    </source>
</reference>
<dbReference type="PANTHER" id="PTHR25462:SF296">
    <property type="entry name" value="MEIOTIC P26, ISOFORM F"/>
    <property type="match status" value="1"/>
</dbReference>
<evidence type="ECO:0000313" key="6">
    <source>
        <dbReference type="Proteomes" id="UP000828390"/>
    </source>
</evidence>
<keyword evidence="1" id="KW-0862">Zinc</keyword>
<dbReference type="Gene3D" id="2.130.10.10">
    <property type="entry name" value="YVTN repeat-like/Quinoprotein amine dehydrogenase"/>
    <property type="match status" value="1"/>
</dbReference>
<evidence type="ECO:0000256" key="3">
    <source>
        <dbReference type="SAM" id="MobiDB-lite"/>
    </source>
</evidence>
<dbReference type="AlphaFoldDB" id="A0A9D4L3E6"/>
<proteinExistence type="predicted"/>
<dbReference type="PROSITE" id="PS50119">
    <property type="entry name" value="ZF_BBOX"/>
    <property type="match status" value="1"/>
</dbReference>
<comment type="caution">
    <text evidence="5">The sequence shown here is derived from an EMBL/GenBank/DDBJ whole genome shotgun (WGS) entry which is preliminary data.</text>
</comment>
<reference evidence="5" key="1">
    <citation type="journal article" date="2019" name="bioRxiv">
        <title>The Genome of the Zebra Mussel, Dreissena polymorpha: A Resource for Invasive Species Research.</title>
        <authorList>
            <person name="McCartney M.A."/>
            <person name="Auch B."/>
            <person name="Kono T."/>
            <person name="Mallez S."/>
            <person name="Zhang Y."/>
            <person name="Obille A."/>
            <person name="Becker A."/>
            <person name="Abrahante J.E."/>
            <person name="Garbe J."/>
            <person name="Badalamenti J.P."/>
            <person name="Herman A."/>
            <person name="Mangelson H."/>
            <person name="Liachko I."/>
            <person name="Sullivan S."/>
            <person name="Sone E.D."/>
            <person name="Koren S."/>
            <person name="Silverstein K.A.T."/>
            <person name="Beckman K.B."/>
            <person name="Gohl D.M."/>
        </authorList>
    </citation>
    <scope>NUCLEOTIDE SEQUENCE</scope>
    <source>
        <strain evidence="5">Duluth1</strain>
        <tissue evidence="5">Whole animal</tissue>
    </source>
</reference>
<dbReference type="EMBL" id="JAIWYP010000003">
    <property type="protein sequence ID" value="KAH3851210.1"/>
    <property type="molecule type" value="Genomic_DNA"/>
</dbReference>
<evidence type="ECO:0000313" key="5">
    <source>
        <dbReference type="EMBL" id="KAH3851210.1"/>
    </source>
</evidence>
<feature type="coiled-coil region" evidence="2">
    <location>
        <begin position="164"/>
        <end position="242"/>
    </location>
</feature>
<dbReference type="SUPFAM" id="SSF57845">
    <property type="entry name" value="B-box zinc-binding domain"/>
    <property type="match status" value="1"/>
</dbReference>
<feature type="domain" description="B box-type" evidence="4">
    <location>
        <begin position="98"/>
        <end position="140"/>
    </location>
</feature>
<dbReference type="InterPro" id="IPR047153">
    <property type="entry name" value="TRIM45/56/19-like"/>
</dbReference>
<dbReference type="SUPFAM" id="SSF101898">
    <property type="entry name" value="NHL repeat"/>
    <property type="match status" value="1"/>
</dbReference>
<dbReference type="Gene3D" id="3.30.160.60">
    <property type="entry name" value="Classic Zinc Finger"/>
    <property type="match status" value="1"/>
</dbReference>
<keyword evidence="6" id="KW-1185">Reference proteome</keyword>
<name>A0A9D4L3E6_DREPO</name>
<dbReference type="Proteomes" id="UP000828390">
    <property type="component" value="Unassembled WGS sequence"/>
</dbReference>
<protein>
    <recommendedName>
        <fullName evidence="4">B box-type domain-containing protein</fullName>
    </recommendedName>
</protein>
<organism evidence="5 6">
    <name type="scientific">Dreissena polymorpha</name>
    <name type="common">Zebra mussel</name>
    <name type="synonym">Mytilus polymorpha</name>
    <dbReference type="NCBI Taxonomy" id="45954"/>
    <lineage>
        <taxon>Eukaryota</taxon>
        <taxon>Metazoa</taxon>
        <taxon>Spiralia</taxon>
        <taxon>Lophotrochozoa</taxon>
        <taxon>Mollusca</taxon>
        <taxon>Bivalvia</taxon>
        <taxon>Autobranchia</taxon>
        <taxon>Heteroconchia</taxon>
        <taxon>Euheterodonta</taxon>
        <taxon>Imparidentia</taxon>
        <taxon>Neoheterodontei</taxon>
        <taxon>Myida</taxon>
        <taxon>Dreissenoidea</taxon>
        <taxon>Dreissenidae</taxon>
        <taxon>Dreissena</taxon>
    </lineage>
</organism>
<keyword evidence="2" id="KW-0175">Coiled coil</keyword>
<dbReference type="OrthoDB" id="6104528at2759"/>
<evidence type="ECO:0000259" key="4">
    <source>
        <dbReference type="PROSITE" id="PS50119"/>
    </source>
</evidence>
<dbReference type="InterPro" id="IPR000315">
    <property type="entry name" value="Znf_B-box"/>
</dbReference>